<accession>A0A1G4KBD5</accession>
<proteinExistence type="inferred from homology"/>
<protein>
    <recommendedName>
        <fullName evidence="4">Mediator of RNA polymerase II transcription subunit 11</fullName>
    </recommendedName>
    <alternativeName>
        <fullName evidence="4">Mediator complex subunit 11</fullName>
    </alternativeName>
</protein>
<keyword evidence="6" id="KW-1185">Reference proteome</keyword>
<evidence type="ECO:0000256" key="4">
    <source>
        <dbReference type="RuleBase" id="RU364147"/>
    </source>
</evidence>
<dbReference type="EMBL" id="LT598484">
    <property type="protein sequence ID" value="SCV01620.1"/>
    <property type="molecule type" value="Genomic_DNA"/>
</dbReference>
<evidence type="ECO:0000313" key="6">
    <source>
        <dbReference type="Proteomes" id="UP000191144"/>
    </source>
</evidence>
<evidence type="ECO:0000256" key="3">
    <source>
        <dbReference type="ARBA" id="ARBA00023242"/>
    </source>
</evidence>
<comment type="similarity">
    <text evidence="2 4">Belongs to the Mediator complex subunit 11 family.</text>
</comment>
<evidence type="ECO:0000256" key="1">
    <source>
        <dbReference type="ARBA" id="ARBA00004123"/>
    </source>
</evidence>
<dbReference type="OrthoDB" id="5418434at2759"/>
<dbReference type="Gene3D" id="1.10.287.3490">
    <property type="match status" value="1"/>
</dbReference>
<comment type="subunit">
    <text evidence="4">Component of the Mediator complex.</text>
</comment>
<keyword evidence="4" id="KW-0010">Activator</keyword>
<dbReference type="Proteomes" id="UP000191144">
    <property type="component" value="Chromosome G"/>
</dbReference>
<name>A0A1G4KBD5_9SACH</name>
<keyword evidence="4" id="KW-0804">Transcription</keyword>
<reference evidence="6" key="1">
    <citation type="submission" date="2016-03" db="EMBL/GenBank/DDBJ databases">
        <authorList>
            <person name="Devillers Hugo."/>
        </authorList>
    </citation>
    <scope>NUCLEOTIDE SEQUENCE [LARGE SCALE GENOMIC DNA]</scope>
</reference>
<dbReference type="GO" id="GO:0006357">
    <property type="term" value="P:regulation of transcription by RNA polymerase II"/>
    <property type="evidence" value="ECO:0007669"/>
    <property type="project" value="InterPro"/>
</dbReference>
<evidence type="ECO:0000313" key="5">
    <source>
        <dbReference type="EMBL" id="SCV01620.1"/>
    </source>
</evidence>
<dbReference type="AlphaFoldDB" id="A0A1G4KBD5"/>
<evidence type="ECO:0000256" key="2">
    <source>
        <dbReference type="ARBA" id="ARBA00008186"/>
    </source>
</evidence>
<dbReference type="GO" id="GO:0003712">
    <property type="term" value="F:transcription coregulator activity"/>
    <property type="evidence" value="ECO:0007669"/>
    <property type="project" value="InterPro"/>
</dbReference>
<comment type="function">
    <text evidence="4">Component of the Mediator complex, a coactivator involved in the regulated transcription of nearly all RNA polymerase II-dependent genes. Mediator functions as a bridge to convey information from gene-specific regulatory proteins to the basal RNA polymerase II transcription machinery. Mediator is recruited to promoters by direct interactions with regulatory proteins and serves as a scaffold for the assembly of a functional pre-initiation complex with RNA polymerase II and the general transcription factors.</text>
</comment>
<dbReference type="Pfam" id="PF10280">
    <property type="entry name" value="Med11"/>
    <property type="match status" value="1"/>
</dbReference>
<sequence>MPQPEFIQERLKSLDSIDDLLLSTLLHASQAVGTMEELKRGNDNMKPQFENHTRSFYSSLEQATVALRHEIKHLDDSVGTRLLPINVNKKATGQDNDKLRDQFEVLGRELNDDGGR</sequence>
<keyword evidence="3 4" id="KW-0539">Nucleus</keyword>
<comment type="subcellular location">
    <subcellularLocation>
        <location evidence="1 4">Nucleus</location>
    </subcellularLocation>
</comment>
<keyword evidence="4" id="KW-0805">Transcription regulation</keyword>
<dbReference type="GO" id="GO:0016592">
    <property type="term" value="C:mediator complex"/>
    <property type="evidence" value="ECO:0007669"/>
    <property type="project" value="InterPro"/>
</dbReference>
<gene>
    <name evidence="4" type="primary">MED11</name>
    <name evidence="5" type="ORF">LAME_0G17414G</name>
</gene>
<dbReference type="InterPro" id="IPR019404">
    <property type="entry name" value="Mediator_Med11"/>
</dbReference>
<organism evidence="5 6">
    <name type="scientific">Lachancea meyersii CBS 8951</name>
    <dbReference type="NCBI Taxonomy" id="1266667"/>
    <lineage>
        <taxon>Eukaryota</taxon>
        <taxon>Fungi</taxon>
        <taxon>Dikarya</taxon>
        <taxon>Ascomycota</taxon>
        <taxon>Saccharomycotina</taxon>
        <taxon>Saccharomycetes</taxon>
        <taxon>Saccharomycetales</taxon>
        <taxon>Saccharomycetaceae</taxon>
        <taxon>Lachancea</taxon>
    </lineage>
</organism>